<feature type="region of interest" description="Disordered" evidence="1">
    <location>
        <begin position="122"/>
        <end position="174"/>
    </location>
</feature>
<evidence type="ECO:0000259" key="2">
    <source>
        <dbReference type="PROSITE" id="PS50943"/>
    </source>
</evidence>
<feature type="compositionally biased region" description="Polar residues" evidence="1">
    <location>
        <begin position="89"/>
        <end position="98"/>
    </location>
</feature>
<dbReference type="InterPro" id="IPR010982">
    <property type="entry name" value="Lambda_DNA-bd_dom_sf"/>
</dbReference>
<dbReference type="Gene3D" id="1.10.260.40">
    <property type="entry name" value="lambda repressor-like DNA-binding domains"/>
    <property type="match status" value="1"/>
</dbReference>
<organism evidence="3 4">
    <name type="scientific">Hymenobacter lutimineralis</name>
    <dbReference type="NCBI Taxonomy" id="2606448"/>
    <lineage>
        <taxon>Bacteria</taxon>
        <taxon>Pseudomonadati</taxon>
        <taxon>Bacteroidota</taxon>
        <taxon>Cytophagia</taxon>
        <taxon>Cytophagales</taxon>
        <taxon>Hymenobacteraceae</taxon>
        <taxon>Hymenobacter</taxon>
    </lineage>
</organism>
<feature type="compositionally biased region" description="Pro residues" evidence="1">
    <location>
        <begin position="127"/>
        <end position="136"/>
    </location>
</feature>
<dbReference type="GO" id="GO:0003677">
    <property type="term" value="F:DNA binding"/>
    <property type="evidence" value="ECO:0007669"/>
    <property type="project" value="InterPro"/>
</dbReference>
<dbReference type="SUPFAM" id="SSF47413">
    <property type="entry name" value="lambda repressor-like DNA-binding domains"/>
    <property type="match status" value="1"/>
</dbReference>
<feature type="domain" description="HTH cro/C1-type" evidence="2">
    <location>
        <begin position="5"/>
        <end position="60"/>
    </location>
</feature>
<accession>A0A5D6UVC2</accession>
<dbReference type="Pfam" id="PF01381">
    <property type="entry name" value="HTH_3"/>
    <property type="match status" value="1"/>
</dbReference>
<dbReference type="PROSITE" id="PS50943">
    <property type="entry name" value="HTH_CROC1"/>
    <property type="match status" value="1"/>
</dbReference>
<dbReference type="InterPro" id="IPR001387">
    <property type="entry name" value="Cro/C1-type_HTH"/>
</dbReference>
<evidence type="ECO:0000256" key="1">
    <source>
        <dbReference type="SAM" id="MobiDB-lite"/>
    </source>
</evidence>
<sequence length="199" mass="21016">MVERIRALLAERQLTPTQFADFIGVGRPIVSHILSGRNKPSLEVIQKVINAFPDLALPWLLTGAGAMWTGLEAVKPVQSQKPSKKALNRPQSVSPTTTTAEMVAVPAGRPASAELAATAAEAYAPQSPLPPEPALPRPVAALPQEAPAPPLAAGSVAPPDSPSSPRQSIPLQALAEPDKAIRRIVIFYQDGTFSSFQPE</sequence>
<reference evidence="3 4" key="1">
    <citation type="submission" date="2019-08" db="EMBL/GenBank/DDBJ databases">
        <authorList>
            <person name="Seo M.-J."/>
        </authorList>
    </citation>
    <scope>NUCLEOTIDE SEQUENCE [LARGE SCALE GENOMIC DNA]</scope>
    <source>
        <strain evidence="3 4">KIGAM108</strain>
    </source>
</reference>
<comment type="caution">
    <text evidence="3">The sequence shown here is derived from an EMBL/GenBank/DDBJ whole genome shotgun (WGS) entry which is preliminary data.</text>
</comment>
<proteinExistence type="predicted"/>
<dbReference type="CDD" id="cd00093">
    <property type="entry name" value="HTH_XRE"/>
    <property type="match status" value="1"/>
</dbReference>
<evidence type="ECO:0000313" key="3">
    <source>
        <dbReference type="EMBL" id="TYZ06622.1"/>
    </source>
</evidence>
<dbReference type="EMBL" id="VTHL01000022">
    <property type="protein sequence ID" value="TYZ06622.1"/>
    <property type="molecule type" value="Genomic_DNA"/>
</dbReference>
<gene>
    <name evidence="3" type="ORF">FY528_17280</name>
</gene>
<dbReference type="Proteomes" id="UP000322791">
    <property type="component" value="Unassembled WGS sequence"/>
</dbReference>
<protein>
    <submittedName>
        <fullName evidence="3">Helix-turn-helix domain-containing protein</fullName>
    </submittedName>
</protein>
<name>A0A5D6UVC2_9BACT</name>
<dbReference type="AlphaFoldDB" id="A0A5D6UVC2"/>
<feature type="region of interest" description="Disordered" evidence="1">
    <location>
        <begin position="78"/>
        <end position="98"/>
    </location>
</feature>
<dbReference type="SMART" id="SM00530">
    <property type="entry name" value="HTH_XRE"/>
    <property type="match status" value="1"/>
</dbReference>
<dbReference type="RefSeq" id="WP_149072279.1">
    <property type="nucleotide sequence ID" value="NZ_VTHL01000022.1"/>
</dbReference>
<keyword evidence="4" id="KW-1185">Reference proteome</keyword>
<evidence type="ECO:0000313" key="4">
    <source>
        <dbReference type="Proteomes" id="UP000322791"/>
    </source>
</evidence>